<accession>A0A409YS82</accession>
<dbReference type="Pfam" id="PF03850">
    <property type="entry name" value="Tfb4"/>
    <property type="match status" value="1"/>
</dbReference>
<dbReference type="GO" id="GO:0005675">
    <property type="term" value="C:transcription factor TFIIH holo complex"/>
    <property type="evidence" value="ECO:0007669"/>
    <property type="project" value="UniProtKB-UniRule"/>
</dbReference>
<dbReference type="GO" id="GO:0000439">
    <property type="term" value="C:transcription factor TFIIH core complex"/>
    <property type="evidence" value="ECO:0007669"/>
    <property type="project" value="UniProtKB-UniRule"/>
</dbReference>
<dbReference type="Gene3D" id="3.40.50.410">
    <property type="entry name" value="von Willebrand factor, type A domain"/>
    <property type="match status" value="1"/>
</dbReference>
<dbReference type="InterPro" id="IPR004600">
    <property type="entry name" value="TFIIH_Tfb4/GTF2H3"/>
</dbReference>
<evidence type="ECO:0000256" key="7">
    <source>
        <dbReference type="ARBA" id="ARBA00022771"/>
    </source>
</evidence>
<evidence type="ECO:0000256" key="14">
    <source>
        <dbReference type="RuleBase" id="RU368090"/>
    </source>
</evidence>
<dbReference type="PANTHER" id="PTHR12831:SF0">
    <property type="entry name" value="GENERAL TRANSCRIPTION FACTOR IIH SUBUNIT 3"/>
    <property type="match status" value="1"/>
</dbReference>
<protein>
    <recommendedName>
        <fullName evidence="4 14">General transcription and DNA repair factor IIH subunit TFB4</fullName>
        <shortName evidence="14">TFIIH subunit TFB4</shortName>
    </recommendedName>
    <alternativeName>
        <fullName evidence="13 14">RNA polymerase II transcription factor B subunit 4</fullName>
    </alternativeName>
</protein>
<gene>
    <name evidence="16" type="ORF">CVT26_010130</name>
</gene>
<feature type="compositionally biased region" description="Polar residues" evidence="15">
    <location>
        <begin position="318"/>
        <end position="334"/>
    </location>
</feature>
<dbReference type="FunCoup" id="A0A409YS82">
    <property type="interactions" value="750"/>
</dbReference>
<comment type="function">
    <text evidence="1 14">Component of the general transcription and DNA repair factor IIH (TFIIH) core complex, which is involved in general and transcription-coupled nucleotide excision repair (NER) of damaged DNA and, when complexed to TFIIK, in RNA transcription by RNA polymerase II. In NER, TFIIH acts by opening DNA around the lesion to allow the excision of the damaged oligonucleotide and its replacement by a new DNA fragment. In transcription, TFIIH has an essential role in transcription initiation. When the pre-initiation complex (PIC) has been established, TFIIH is required for promoter opening and promoter escape. Phosphorylation of the C-terminal tail (CTD) of the largest subunit of RNA polymerase II by the kinase module TFIIK controls the initiation of transcription.</text>
</comment>
<evidence type="ECO:0000256" key="1">
    <source>
        <dbReference type="ARBA" id="ARBA00002817"/>
    </source>
</evidence>
<feature type="region of interest" description="Disordered" evidence="15">
    <location>
        <begin position="310"/>
        <end position="353"/>
    </location>
</feature>
<keyword evidence="6 14" id="KW-0227">DNA damage</keyword>
<comment type="subunit">
    <text evidence="14">Component of the 7-subunit TFIIH core complex composed of XPB/SSL2, XPD/RAD3, SSL1, TFB1, TFB2, TFB4 and TFB5, which is active in NER. The core complex associates with the 3-subunit CTD-kinase module TFIIK composed of CCL1, KIN28 and TFB3 to form the 10-subunit holoenzyme (holo-TFIIH) active in transcription.</text>
</comment>
<evidence type="ECO:0000256" key="2">
    <source>
        <dbReference type="ARBA" id="ARBA00004123"/>
    </source>
</evidence>
<keyword evidence="8 14" id="KW-0862">Zinc</keyword>
<evidence type="ECO:0000256" key="8">
    <source>
        <dbReference type="ARBA" id="ARBA00022833"/>
    </source>
</evidence>
<dbReference type="STRING" id="231916.A0A409YS82"/>
<dbReference type="GO" id="GO:0006289">
    <property type="term" value="P:nucleotide-excision repair"/>
    <property type="evidence" value="ECO:0007669"/>
    <property type="project" value="UniProtKB-UniRule"/>
</dbReference>
<comment type="caution">
    <text evidence="16">The sequence shown here is derived from an EMBL/GenBank/DDBJ whole genome shotgun (WGS) entry which is preliminary data.</text>
</comment>
<evidence type="ECO:0000313" key="16">
    <source>
        <dbReference type="EMBL" id="PPR05850.1"/>
    </source>
</evidence>
<dbReference type="AlphaFoldDB" id="A0A409YS82"/>
<dbReference type="GO" id="GO:0006355">
    <property type="term" value="P:regulation of DNA-templated transcription"/>
    <property type="evidence" value="ECO:0007669"/>
    <property type="project" value="InterPro"/>
</dbReference>
<dbReference type="EMBL" id="NHYE01000423">
    <property type="protein sequence ID" value="PPR05850.1"/>
    <property type="molecule type" value="Genomic_DNA"/>
</dbReference>
<keyword evidence="17" id="KW-1185">Reference proteome</keyword>
<evidence type="ECO:0000256" key="11">
    <source>
        <dbReference type="ARBA" id="ARBA00023204"/>
    </source>
</evidence>
<proteinExistence type="inferred from homology"/>
<reference evidence="16 17" key="1">
    <citation type="journal article" date="2018" name="Evol. Lett.">
        <title>Horizontal gene cluster transfer increased hallucinogenic mushroom diversity.</title>
        <authorList>
            <person name="Reynolds H.T."/>
            <person name="Vijayakumar V."/>
            <person name="Gluck-Thaler E."/>
            <person name="Korotkin H.B."/>
            <person name="Matheny P.B."/>
            <person name="Slot J.C."/>
        </authorList>
    </citation>
    <scope>NUCLEOTIDE SEQUENCE [LARGE SCALE GENOMIC DNA]</scope>
    <source>
        <strain evidence="16 17">SRW20</strain>
    </source>
</reference>
<keyword evidence="12 14" id="KW-0539">Nucleus</keyword>
<keyword evidence="9 14" id="KW-0805">Transcription regulation</keyword>
<evidence type="ECO:0000256" key="5">
    <source>
        <dbReference type="ARBA" id="ARBA00022723"/>
    </source>
</evidence>
<evidence type="ECO:0000313" key="17">
    <source>
        <dbReference type="Proteomes" id="UP000284706"/>
    </source>
</evidence>
<evidence type="ECO:0000256" key="12">
    <source>
        <dbReference type="ARBA" id="ARBA00023242"/>
    </source>
</evidence>
<evidence type="ECO:0000256" key="9">
    <source>
        <dbReference type="ARBA" id="ARBA00023015"/>
    </source>
</evidence>
<evidence type="ECO:0000256" key="4">
    <source>
        <dbReference type="ARBA" id="ARBA00021280"/>
    </source>
</evidence>
<name>A0A409YS82_9AGAR</name>
<organism evidence="16 17">
    <name type="scientific">Gymnopilus dilepis</name>
    <dbReference type="NCBI Taxonomy" id="231916"/>
    <lineage>
        <taxon>Eukaryota</taxon>
        <taxon>Fungi</taxon>
        <taxon>Dikarya</taxon>
        <taxon>Basidiomycota</taxon>
        <taxon>Agaricomycotina</taxon>
        <taxon>Agaricomycetes</taxon>
        <taxon>Agaricomycetidae</taxon>
        <taxon>Agaricales</taxon>
        <taxon>Agaricineae</taxon>
        <taxon>Hymenogastraceae</taxon>
        <taxon>Gymnopilus</taxon>
    </lineage>
</organism>
<feature type="compositionally biased region" description="Polar residues" evidence="15">
    <location>
        <begin position="342"/>
        <end position="353"/>
    </location>
</feature>
<keyword evidence="11 14" id="KW-0234">DNA repair</keyword>
<evidence type="ECO:0000256" key="13">
    <source>
        <dbReference type="ARBA" id="ARBA00033341"/>
    </source>
</evidence>
<comment type="subcellular location">
    <subcellularLocation>
        <location evidence="2 14">Nucleus</location>
    </subcellularLocation>
</comment>
<keyword evidence="10 14" id="KW-0804">Transcription</keyword>
<dbReference type="OrthoDB" id="17307at2759"/>
<sequence>MRHSRHLSMDTHFGSHLSVVLDLSPAQWHRAATDRDSPLAVSVFVSQLLAFLNAHIALKHENTLAVFAALPGKSVMLYASSDPPAHPTPVDPNSYPPFRRLDDTVTARIAALLAADLDPAQPSALVGALTKALCCPCSLSLLRLSSHSPPTDINRLSLGQAPKDEVSDPRILVLSVSPDLATSYIPIMNSIFSAQKLKITIDACQIFGPDTVFLQQAAHLTGGSYLYLDRRDALLQYLIQMSFLPPPPIRKVLAVPTQDRIDFRAACFCHKNIVDIGFVCSVCLSIFCQPVPVCSTCRTKFPIKTLQRLNAARPPSGSPATSNSARPSPVSTPLSRPAPNGNLPTNGSNGPKH</sequence>
<dbReference type="GO" id="GO:0008270">
    <property type="term" value="F:zinc ion binding"/>
    <property type="evidence" value="ECO:0007669"/>
    <property type="project" value="UniProtKB-KW"/>
</dbReference>
<dbReference type="Proteomes" id="UP000284706">
    <property type="component" value="Unassembled WGS sequence"/>
</dbReference>
<keyword evidence="5 14" id="KW-0479">Metal-binding</keyword>
<evidence type="ECO:0000256" key="15">
    <source>
        <dbReference type="SAM" id="MobiDB-lite"/>
    </source>
</evidence>
<keyword evidence="7 14" id="KW-0863">Zinc-finger</keyword>
<dbReference type="InParanoid" id="A0A409YS82"/>
<evidence type="ECO:0000256" key="10">
    <source>
        <dbReference type="ARBA" id="ARBA00023163"/>
    </source>
</evidence>
<dbReference type="InterPro" id="IPR036465">
    <property type="entry name" value="vWFA_dom_sf"/>
</dbReference>
<evidence type="ECO:0000256" key="6">
    <source>
        <dbReference type="ARBA" id="ARBA00022763"/>
    </source>
</evidence>
<dbReference type="PANTHER" id="PTHR12831">
    <property type="entry name" value="TRANSCRIPTION INITIATION FACTOR IIH TFIIH , POLYPEPTIDE 3-RELATED"/>
    <property type="match status" value="1"/>
</dbReference>
<comment type="similarity">
    <text evidence="3 14">Belongs to the TFB4 family.</text>
</comment>
<evidence type="ECO:0000256" key="3">
    <source>
        <dbReference type="ARBA" id="ARBA00005273"/>
    </source>
</evidence>